<dbReference type="RefSeq" id="WP_088271843.1">
    <property type="nucleotide sequence ID" value="NZ_BMKI01000012.1"/>
</dbReference>
<reference evidence="2" key="1">
    <citation type="journal article" date="2019" name="Int. J. Syst. Evol. Microbiol.">
        <title>The Global Catalogue of Microorganisms (GCM) 10K type strain sequencing project: providing services to taxonomists for standard genome sequencing and annotation.</title>
        <authorList>
            <consortium name="The Broad Institute Genomics Platform"/>
            <consortium name="The Broad Institute Genome Sequencing Center for Infectious Disease"/>
            <person name="Wu L."/>
            <person name="Ma J."/>
        </authorList>
    </citation>
    <scope>NUCLEOTIDE SEQUENCE [LARGE SCALE GENOMIC DNA]</scope>
    <source>
        <strain evidence="2">CGMCC 1.15942</strain>
    </source>
</reference>
<organism evidence="1 2">
    <name type="scientific">Enterococcus wangshanyuanii</name>
    <dbReference type="NCBI Taxonomy" id="2005703"/>
    <lineage>
        <taxon>Bacteria</taxon>
        <taxon>Bacillati</taxon>
        <taxon>Bacillota</taxon>
        <taxon>Bacilli</taxon>
        <taxon>Lactobacillales</taxon>
        <taxon>Enterococcaceae</taxon>
        <taxon>Enterococcus</taxon>
    </lineage>
</organism>
<evidence type="ECO:0000313" key="1">
    <source>
        <dbReference type="EMBL" id="GGD01934.1"/>
    </source>
</evidence>
<keyword evidence="2" id="KW-1185">Reference proteome</keyword>
<evidence type="ECO:0000313" key="2">
    <source>
        <dbReference type="Proteomes" id="UP000630615"/>
    </source>
</evidence>
<protein>
    <submittedName>
        <fullName evidence="1">Uncharacterized protein</fullName>
    </submittedName>
</protein>
<dbReference type="EMBL" id="BMKI01000012">
    <property type="protein sequence ID" value="GGD01934.1"/>
    <property type="molecule type" value="Genomic_DNA"/>
</dbReference>
<accession>A0ABQ1PRX6</accession>
<sequence>MTEAKNIYTVVRTNDAGDVGVTNFEDKREAVIHCIDGIKTEVLELFDREEDYDFGISGDSFWVGIEDKGTTATLDIVTNQIN</sequence>
<gene>
    <name evidence="1" type="ORF">GCM10011573_34320</name>
</gene>
<proteinExistence type="predicted"/>
<dbReference type="Proteomes" id="UP000630615">
    <property type="component" value="Unassembled WGS sequence"/>
</dbReference>
<name>A0ABQ1PRX6_9ENTE</name>
<comment type="caution">
    <text evidence="1">The sequence shown here is derived from an EMBL/GenBank/DDBJ whole genome shotgun (WGS) entry which is preliminary data.</text>
</comment>